<dbReference type="Proteomes" id="UP000539075">
    <property type="component" value="Unassembled WGS sequence"/>
</dbReference>
<reference evidence="1 2" key="1">
    <citation type="submission" date="2020-08" db="EMBL/GenBank/DDBJ databases">
        <title>Genomic Encyclopedia of Type Strains, Phase IV (KMG-IV): sequencing the most valuable type-strain genomes for metagenomic binning, comparative biology and taxonomic classification.</title>
        <authorList>
            <person name="Goeker M."/>
        </authorList>
    </citation>
    <scope>NUCLEOTIDE SEQUENCE [LARGE SCALE GENOMIC DNA]</scope>
    <source>
        <strain evidence="1 2">DSM 11275</strain>
    </source>
</reference>
<organism evidence="1 2">
    <name type="scientific">Desulfovibrio intestinalis</name>
    <dbReference type="NCBI Taxonomy" id="58621"/>
    <lineage>
        <taxon>Bacteria</taxon>
        <taxon>Pseudomonadati</taxon>
        <taxon>Thermodesulfobacteriota</taxon>
        <taxon>Desulfovibrionia</taxon>
        <taxon>Desulfovibrionales</taxon>
        <taxon>Desulfovibrionaceae</taxon>
        <taxon>Desulfovibrio</taxon>
    </lineage>
</organism>
<dbReference type="EMBL" id="JACHGO010000001">
    <property type="protein sequence ID" value="MBB5142220.1"/>
    <property type="molecule type" value="Genomic_DNA"/>
</dbReference>
<comment type="caution">
    <text evidence="1">The sequence shown here is derived from an EMBL/GenBank/DDBJ whole genome shotgun (WGS) entry which is preliminary data.</text>
</comment>
<keyword evidence="2" id="KW-1185">Reference proteome</keyword>
<name>A0A7W8FEX8_9BACT</name>
<sequence>MGVNASHQSEEAYMKRRRRGAQLLLKELRWSAQVFAKLDATQREACML</sequence>
<evidence type="ECO:0000313" key="2">
    <source>
        <dbReference type="Proteomes" id="UP000539075"/>
    </source>
</evidence>
<gene>
    <name evidence="1" type="ORF">HNQ38_000283</name>
</gene>
<protein>
    <submittedName>
        <fullName evidence="1">Uncharacterized protein</fullName>
    </submittedName>
</protein>
<proteinExistence type="predicted"/>
<accession>A0A7W8FEX8</accession>
<dbReference type="AlphaFoldDB" id="A0A7W8FEX8"/>
<evidence type="ECO:0000313" key="1">
    <source>
        <dbReference type="EMBL" id="MBB5142220.1"/>
    </source>
</evidence>